<reference evidence="2" key="1">
    <citation type="submission" date="2014-09" db="EMBL/GenBank/DDBJ databases">
        <authorList>
            <person name="Magalhaes I.L.F."/>
            <person name="Oliveira U."/>
            <person name="Santos F.R."/>
            <person name="Vidigal T.H.D.A."/>
            <person name="Brescovit A.D."/>
            <person name="Santos A.J."/>
        </authorList>
    </citation>
    <scope>NUCLEOTIDE SEQUENCE</scope>
    <source>
        <tissue evidence="2">Shoot tissue taken approximately 20 cm above the soil surface</tissue>
    </source>
</reference>
<proteinExistence type="predicted"/>
<protein>
    <submittedName>
        <fullName evidence="2">Uncharacterized protein</fullName>
    </submittedName>
</protein>
<dbReference type="AlphaFoldDB" id="A0A0A9FI25"/>
<reference evidence="2" key="2">
    <citation type="journal article" date="2015" name="Data Brief">
        <title>Shoot transcriptome of the giant reed, Arundo donax.</title>
        <authorList>
            <person name="Barrero R.A."/>
            <person name="Guerrero F.D."/>
            <person name="Moolhuijzen P."/>
            <person name="Goolsby J.A."/>
            <person name="Tidwell J."/>
            <person name="Bellgard S.E."/>
            <person name="Bellgard M.I."/>
        </authorList>
    </citation>
    <scope>NUCLEOTIDE SEQUENCE</scope>
    <source>
        <tissue evidence="2">Shoot tissue taken approximately 20 cm above the soil surface</tissue>
    </source>
</reference>
<name>A0A0A9FI25_ARUDO</name>
<keyword evidence="1" id="KW-0175">Coiled coil</keyword>
<feature type="coiled-coil region" evidence="1">
    <location>
        <begin position="1"/>
        <end position="42"/>
    </location>
</feature>
<organism evidence="2">
    <name type="scientific">Arundo donax</name>
    <name type="common">Giant reed</name>
    <name type="synonym">Donax arundinaceus</name>
    <dbReference type="NCBI Taxonomy" id="35708"/>
    <lineage>
        <taxon>Eukaryota</taxon>
        <taxon>Viridiplantae</taxon>
        <taxon>Streptophyta</taxon>
        <taxon>Embryophyta</taxon>
        <taxon>Tracheophyta</taxon>
        <taxon>Spermatophyta</taxon>
        <taxon>Magnoliopsida</taxon>
        <taxon>Liliopsida</taxon>
        <taxon>Poales</taxon>
        <taxon>Poaceae</taxon>
        <taxon>PACMAD clade</taxon>
        <taxon>Arundinoideae</taxon>
        <taxon>Arundineae</taxon>
        <taxon>Arundo</taxon>
    </lineage>
</organism>
<evidence type="ECO:0000313" key="2">
    <source>
        <dbReference type="EMBL" id="JAE10889.1"/>
    </source>
</evidence>
<dbReference type="EMBL" id="GBRH01187007">
    <property type="protein sequence ID" value="JAE10889.1"/>
    <property type="molecule type" value="Transcribed_RNA"/>
</dbReference>
<evidence type="ECO:0000256" key="1">
    <source>
        <dbReference type="SAM" id="Coils"/>
    </source>
</evidence>
<sequence>MEEKLQEEKQLHQDLRAVRDELDNLDHQRASIERRMLSTRRKTCARNKPRSS</sequence>
<accession>A0A0A9FI25</accession>